<reference evidence="3 4" key="1">
    <citation type="submission" date="2022-05" db="EMBL/GenBank/DDBJ databases">
        <authorList>
            <consortium name="Genoscope - CEA"/>
            <person name="William W."/>
        </authorList>
    </citation>
    <scope>NUCLEOTIDE SEQUENCE [LARGE SCALE GENOMIC DNA]</scope>
</reference>
<proteinExistence type="predicted"/>
<gene>
    <name evidence="3" type="ORF">PEVE_00041549</name>
</gene>
<accession>A0ABN8PC15</accession>
<organism evidence="3 4">
    <name type="scientific">Porites evermanni</name>
    <dbReference type="NCBI Taxonomy" id="104178"/>
    <lineage>
        <taxon>Eukaryota</taxon>
        <taxon>Metazoa</taxon>
        <taxon>Cnidaria</taxon>
        <taxon>Anthozoa</taxon>
        <taxon>Hexacorallia</taxon>
        <taxon>Scleractinia</taxon>
        <taxon>Fungiina</taxon>
        <taxon>Poritidae</taxon>
        <taxon>Porites</taxon>
    </lineage>
</organism>
<feature type="chain" id="PRO_5047204314" evidence="2">
    <location>
        <begin position="22"/>
        <end position="186"/>
    </location>
</feature>
<evidence type="ECO:0000256" key="1">
    <source>
        <dbReference type="SAM" id="MobiDB-lite"/>
    </source>
</evidence>
<dbReference type="Proteomes" id="UP001159427">
    <property type="component" value="Unassembled WGS sequence"/>
</dbReference>
<evidence type="ECO:0000313" key="3">
    <source>
        <dbReference type="EMBL" id="CAH3140004.1"/>
    </source>
</evidence>
<protein>
    <submittedName>
        <fullName evidence="3">Uncharacterized protein</fullName>
    </submittedName>
</protein>
<feature type="signal peptide" evidence="2">
    <location>
        <begin position="1"/>
        <end position="21"/>
    </location>
</feature>
<keyword evidence="2" id="KW-0732">Signal</keyword>
<sequence>MFVRGLTLCIFVVWTNRRIFTVEVPYDPSFMSVVCAKLEKSDSSQEAFCSSQDSSISEQYISRSAQQPCSHSEADVMISSRDKSPEAATTGTSQSPLCTDLSQCSTPTSPAESVEISGLQIYKDYVQTFQPKAMITDTIVLFLFKQLPQIHPIASSISYTTLCGEQDDGPMKPTIHGKNWIMLFSL</sequence>
<evidence type="ECO:0000256" key="2">
    <source>
        <dbReference type="SAM" id="SignalP"/>
    </source>
</evidence>
<dbReference type="EMBL" id="CALNXI010000792">
    <property type="protein sequence ID" value="CAH3140004.1"/>
    <property type="molecule type" value="Genomic_DNA"/>
</dbReference>
<feature type="region of interest" description="Disordered" evidence="1">
    <location>
        <begin position="74"/>
        <end position="95"/>
    </location>
</feature>
<name>A0ABN8PC15_9CNID</name>
<comment type="caution">
    <text evidence="3">The sequence shown here is derived from an EMBL/GenBank/DDBJ whole genome shotgun (WGS) entry which is preliminary data.</text>
</comment>
<evidence type="ECO:0000313" key="4">
    <source>
        <dbReference type="Proteomes" id="UP001159427"/>
    </source>
</evidence>
<keyword evidence="4" id="KW-1185">Reference proteome</keyword>